<dbReference type="Gene3D" id="3.40.190.10">
    <property type="entry name" value="Periplasmic binding protein-like II"/>
    <property type="match status" value="2"/>
</dbReference>
<gene>
    <name evidence="1" type="ORF">B9G39_18165</name>
</gene>
<reference evidence="1 2" key="1">
    <citation type="submission" date="2017-04" db="EMBL/GenBank/DDBJ databases">
        <title>Draft genome sequence of Zooshikella ganghwensis VG4 isolated from Red Sea sediments.</title>
        <authorList>
            <person name="Rehman Z."/>
            <person name="Alam I."/>
            <person name="Kamau A."/>
            <person name="Bajic V."/>
            <person name="Leiknes T."/>
        </authorList>
    </citation>
    <scope>NUCLEOTIDE SEQUENCE [LARGE SCALE GENOMIC DNA]</scope>
    <source>
        <strain evidence="1 2">VG4</strain>
    </source>
</reference>
<accession>A0A4V1INX1</accession>
<keyword evidence="2" id="KW-1185">Reference proteome</keyword>
<evidence type="ECO:0000313" key="1">
    <source>
        <dbReference type="EMBL" id="RDH45211.1"/>
    </source>
</evidence>
<dbReference type="SUPFAM" id="SSF53850">
    <property type="entry name" value="Periplasmic binding protein-like II"/>
    <property type="match status" value="1"/>
</dbReference>
<dbReference type="EMBL" id="NDXW01000001">
    <property type="protein sequence ID" value="RDH45211.1"/>
    <property type="molecule type" value="Genomic_DNA"/>
</dbReference>
<dbReference type="Proteomes" id="UP000257039">
    <property type="component" value="Unassembled WGS sequence"/>
</dbReference>
<sequence>MSLNPAVVLGFFMCPKNAVNNTLLTYFLKRNCIATIIKLTKLSEFDDFYWQGCFMLKAVVCRLAFMWFCVGLFSKVNAAEPFVLVTLDDQDKNHVRLMKQVLVDAYAELGMEIDLRLLPNKRSLEAVNSGLADGEGGRIAGMEKVYPNLVMVSEPLFSLKVLAYTKKLDIKIDGWKSLKPYRVGVLRGAKYAEYGTKGMKRVLLGSFGTQLFKALEADRVDVVAIHESNNLALSGVKGIKVLQPPLQEIIIFHYLNKKHKKLIPALNCAIKQVKHRINKEVVGKLEKSCQALMNN</sequence>
<organism evidence="1 2">
    <name type="scientific">Zooshikella ganghwensis</name>
    <dbReference type="NCBI Taxonomy" id="202772"/>
    <lineage>
        <taxon>Bacteria</taxon>
        <taxon>Pseudomonadati</taxon>
        <taxon>Pseudomonadota</taxon>
        <taxon>Gammaproteobacteria</taxon>
        <taxon>Oceanospirillales</taxon>
        <taxon>Zooshikellaceae</taxon>
        <taxon>Zooshikella</taxon>
    </lineage>
</organism>
<protein>
    <recommendedName>
        <fullName evidence="3">Solute-binding protein family 3/N-terminal domain-containing protein</fullName>
    </recommendedName>
</protein>
<dbReference type="AlphaFoldDB" id="A0A4V1INX1"/>
<proteinExistence type="predicted"/>
<name>A0A4V1INX1_9GAMM</name>
<evidence type="ECO:0008006" key="3">
    <source>
        <dbReference type="Google" id="ProtNLM"/>
    </source>
</evidence>
<comment type="caution">
    <text evidence="1">The sequence shown here is derived from an EMBL/GenBank/DDBJ whole genome shotgun (WGS) entry which is preliminary data.</text>
</comment>
<evidence type="ECO:0000313" key="2">
    <source>
        <dbReference type="Proteomes" id="UP000257039"/>
    </source>
</evidence>